<dbReference type="PROSITE" id="PS51186">
    <property type="entry name" value="GNAT"/>
    <property type="match status" value="1"/>
</dbReference>
<dbReference type="STRING" id="1036808.A0A0C3EL48"/>
<feature type="domain" description="N-acetyltransferase" evidence="2">
    <location>
        <begin position="120"/>
        <end position="285"/>
    </location>
</feature>
<dbReference type="EMBL" id="KN822008">
    <property type="protein sequence ID" value="KIM68939.1"/>
    <property type="molecule type" value="Genomic_DNA"/>
</dbReference>
<dbReference type="SUPFAM" id="SSF55729">
    <property type="entry name" value="Acyl-CoA N-acyltransferases (Nat)"/>
    <property type="match status" value="1"/>
</dbReference>
<dbReference type="HOGENOM" id="CLU_977148_0_0_1"/>
<sequence>MTQAVHSSQSLASSDIPHSSSPETTGLKRDFDNHLYQHIVHCAPVYCLNTGWHREAVKSRVQPNRIAASKFLAIIVRHIGRWRSPVPHPSSTPHLPLLWALEMPDRDPAAFLPCDPDHEIVVVPATGHPDRQALWDQCLRVRIDVFVHEQGFPLGVETDQYDPIATHFLLRSLPSLLPIGTIRAVKVIGQGGSQDHIYYKLGRLAVIKSYRDRRFGRDLVLALHKWVKEATKRSYDHLEVAKVVAHSQIPVKPFYCKYGYQPEGDEFDEDGAPHQKMVAYLSLQN</sequence>
<evidence type="ECO:0000313" key="3">
    <source>
        <dbReference type="EMBL" id="KIM68939.1"/>
    </source>
</evidence>
<evidence type="ECO:0000259" key="2">
    <source>
        <dbReference type="PROSITE" id="PS51186"/>
    </source>
</evidence>
<name>A0A0C3EL48_9AGAM</name>
<dbReference type="InterPro" id="IPR016181">
    <property type="entry name" value="Acyl_CoA_acyltransferase"/>
</dbReference>
<dbReference type="InterPro" id="IPR000182">
    <property type="entry name" value="GNAT_dom"/>
</dbReference>
<gene>
    <name evidence="3" type="ORF">SCLCIDRAFT_1209155</name>
</gene>
<dbReference type="GO" id="GO:0006048">
    <property type="term" value="P:UDP-N-acetylglucosamine biosynthetic process"/>
    <property type="evidence" value="ECO:0007669"/>
    <property type="project" value="UniProtKB-UniPathway"/>
</dbReference>
<organism evidence="3 4">
    <name type="scientific">Scleroderma citrinum Foug A</name>
    <dbReference type="NCBI Taxonomy" id="1036808"/>
    <lineage>
        <taxon>Eukaryota</taxon>
        <taxon>Fungi</taxon>
        <taxon>Dikarya</taxon>
        <taxon>Basidiomycota</taxon>
        <taxon>Agaricomycotina</taxon>
        <taxon>Agaricomycetes</taxon>
        <taxon>Agaricomycetidae</taxon>
        <taxon>Boletales</taxon>
        <taxon>Sclerodermatineae</taxon>
        <taxon>Sclerodermataceae</taxon>
        <taxon>Scleroderma</taxon>
    </lineage>
</organism>
<proteinExistence type="predicted"/>
<reference evidence="3 4" key="1">
    <citation type="submission" date="2014-04" db="EMBL/GenBank/DDBJ databases">
        <authorList>
            <consortium name="DOE Joint Genome Institute"/>
            <person name="Kuo A."/>
            <person name="Kohler A."/>
            <person name="Nagy L.G."/>
            <person name="Floudas D."/>
            <person name="Copeland A."/>
            <person name="Barry K.W."/>
            <person name="Cichocki N."/>
            <person name="Veneault-Fourrey C."/>
            <person name="LaButti K."/>
            <person name="Lindquist E.A."/>
            <person name="Lipzen A."/>
            <person name="Lundell T."/>
            <person name="Morin E."/>
            <person name="Murat C."/>
            <person name="Sun H."/>
            <person name="Tunlid A."/>
            <person name="Henrissat B."/>
            <person name="Grigoriev I.V."/>
            <person name="Hibbett D.S."/>
            <person name="Martin F."/>
            <person name="Nordberg H.P."/>
            <person name="Cantor M.N."/>
            <person name="Hua S.X."/>
        </authorList>
    </citation>
    <scope>NUCLEOTIDE SEQUENCE [LARGE SCALE GENOMIC DNA]</scope>
    <source>
        <strain evidence="3 4">Foug A</strain>
    </source>
</reference>
<dbReference type="OrthoDB" id="329272at2759"/>
<keyword evidence="4" id="KW-1185">Reference proteome</keyword>
<evidence type="ECO:0000256" key="1">
    <source>
        <dbReference type="SAM" id="MobiDB-lite"/>
    </source>
</evidence>
<reference evidence="4" key="2">
    <citation type="submission" date="2015-01" db="EMBL/GenBank/DDBJ databases">
        <title>Evolutionary Origins and Diversification of the Mycorrhizal Mutualists.</title>
        <authorList>
            <consortium name="DOE Joint Genome Institute"/>
            <consortium name="Mycorrhizal Genomics Consortium"/>
            <person name="Kohler A."/>
            <person name="Kuo A."/>
            <person name="Nagy L.G."/>
            <person name="Floudas D."/>
            <person name="Copeland A."/>
            <person name="Barry K.W."/>
            <person name="Cichocki N."/>
            <person name="Veneault-Fourrey C."/>
            <person name="LaButti K."/>
            <person name="Lindquist E.A."/>
            <person name="Lipzen A."/>
            <person name="Lundell T."/>
            <person name="Morin E."/>
            <person name="Murat C."/>
            <person name="Riley R."/>
            <person name="Ohm R."/>
            <person name="Sun H."/>
            <person name="Tunlid A."/>
            <person name="Henrissat B."/>
            <person name="Grigoriev I.V."/>
            <person name="Hibbett D.S."/>
            <person name="Martin F."/>
        </authorList>
    </citation>
    <scope>NUCLEOTIDE SEQUENCE [LARGE SCALE GENOMIC DNA]</scope>
    <source>
        <strain evidence="4">Foug A</strain>
    </source>
</reference>
<dbReference type="Gene3D" id="3.40.630.30">
    <property type="match status" value="1"/>
</dbReference>
<dbReference type="GO" id="GO:0016747">
    <property type="term" value="F:acyltransferase activity, transferring groups other than amino-acyl groups"/>
    <property type="evidence" value="ECO:0007669"/>
    <property type="project" value="InterPro"/>
</dbReference>
<evidence type="ECO:0000313" key="4">
    <source>
        <dbReference type="Proteomes" id="UP000053989"/>
    </source>
</evidence>
<protein>
    <recommendedName>
        <fullName evidence="2">N-acetyltransferase domain-containing protein</fullName>
    </recommendedName>
</protein>
<dbReference type="Pfam" id="PF13673">
    <property type="entry name" value="Acetyltransf_10"/>
    <property type="match status" value="1"/>
</dbReference>
<dbReference type="UniPathway" id="UPA00113">
    <property type="reaction ID" value="UER00529"/>
</dbReference>
<dbReference type="AlphaFoldDB" id="A0A0C3EL48"/>
<accession>A0A0C3EL48</accession>
<dbReference type="InParanoid" id="A0A0C3EL48"/>
<feature type="region of interest" description="Disordered" evidence="1">
    <location>
        <begin position="1"/>
        <end position="24"/>
    </location>
</feature>
<dbReference type="Proteomes" id="UP000053989">
    <property type="component" value="Unassembled WGS sequence"/>
</dbReference>